<feature type="transmembrane region" description="Helical" evidence="8">
    <location>
        <begin position="185"/>
        <end position="203"/>
    </location>
</feature>
<evidence type="ECO:0000256" key="7">
    <source>
        <dbReference type="ARBA" id="ARBA00023315"/>
    </source>
</evidence>
<dbReference type="InterPro" id="IPR032805">
    <property type="entry name" value="Wax_synthase_dom"/>
</dbReference>
<evidence type="ECO:0000259" key="9">
    <source>
        <dbReference type="Pfam" id="PF13813"/>
    </source>
</evidence>
<protein>
    <submittedName>
        <fullName evidence="10">Acyl-coa--sterol o-acyltransferase</fullName>
    </submittedName>
</protein>
<keyword evidence="7 10" id="KW-0012">Acyltransferase</keyword>
<reference evidence="10 11" key="1">
    <citation type="submission" date="2020-06" db="EMBL/GenBank/DDBJ databases">
        <title>Transcriptomic and genomic resources for Thalictrum thalictroides and T. hernandezii: Facilitating candidate gene discovery in an emerging model plant lineage.</title>
        <authorList>
            <person name="Arias T."/>
            <person name="Riano-Pachon D.M."/>
            <person name="Di Stilio V.S."/>
        </authorList>
    </citation>
    <scope>NUCLEOTIDE SEQUENCE [LARGE SCALE GENOMIC DNA]</scope>
    <source>
        <strain evidence="11">cv. WT478/WT964</strain>
        <tissue evidence="10">Leaves</tissue>
    </source>
</reference>
<feature type="transmembrane region" description="Helical" evidence="8">
    <location>
        <begin position="126"/>
        <end position="144"/>
    </location>
</feature>
<accession>A0A7J6URS2</accession>
<keyword evidence="5 8" id="KW-1133">Transmembrane helix</keyword>
<evidence type="ECO:0000313" key="10">
    <source>
        <dbReference type="EMBL" id="KAF5175199.1"/>
    </source>
</evidence>
<evidence type="ECO:0000256" key="2">
    <source>
        <dbReference type="ARBA" id="ARBA00007282"/>
    </source>
</evidence>
<organism evidence="10 11">
    <name type="scientific">Thalictrum thalictroides</name>
    <name type="common">Rue-anemone</name>
    <name type="synonym">Anemone thalictroides</name>
    <dbReference type="NCBI Taxonomy" id="46969"/>
    <lineage>
        <taxon>Eukaryota</taxon>
        <taxon>Viridiplantae</taxon>
        <taxon>Streptophyta</taxon>
        <taxon>Embryophyta</taxon>
        <taxon>Tracheophyta</taxon>
        <taxon>Spermatophyta</taxon>
        <taxon>Magnoliopsida</taxon>
        <taxon>Ranunculales</taxon>
        <taxon>Ranunculaceae</taxon>
        <taxon>Thalictroideae</taxon>
        <taxon>Thalictrum</taxon>
    </lineage>
</organism>
<evidence type="ECO:0000256" key="5">
    <source>
        <dbReference type="ARBA" id="ARBA00022989"/>
    </source>
</evidence>
<feature type="domain" description="Wax synthase" evidence="9">
    <location>
        <begin position="75"/>
        <end position="161"/>
    </location>
</feature>
<evidence type="ECO:0000256" key="1">
    <source>
        <dbReference type="ARBA" id="ARBA00004141"/>
    </source>
</evidence>
<dbReference type="GO" id="GO:0006629">
    <property type="term" value="P:lipid metabolic process"/>
    <property type="evidence" value="ECO:0007669"/>
    <property type="project" value="InterPro"/>
</dbReference>
<dbReference type="AlphaFoldDB" id="A0A7J6URS2"/>
<feature type="transmembrane region" description="Helical" evidence="8">
    <location>
        <begin position="15"/>
        <end position="32"/>
    </location>
</feature>
<dbReference type="PANTHER" id="PTHR31595">
    <property type="entry name" value="LONG-CHAIN-ALCOHOL O-FATTY-ACYLTRANSFERASE 3-RELATED"/>
    <property type="match status" value="1"/>
</dbReference>
<dbReference type="GO" id="GO:0016020">
    <property type="term" value="C:membrane"/>
    <property type="evidence" value="ECO:0007669"/>
    <property type="project" value="UniProtKB-SubCell"/>
</dbReference>
<sequence>MKNNKNLTEKGLKSTRNYFIKFLLLVLVIKIGDYRQSLHPDLLLALYSCHVYFSIEIVLAILAAPVLAIFGIETEPQFNEPYLATSLQDFWGKRWNLMATNILRPTIYIPIQNICKGMVGAECAKLAGVMATFLVSGLMHELIYFYVTHLLPTWEVMWYFVLQGVYTSIEIVVKKASSDRLQLRFMTIPFLLVTNRLFFAQIIRNGMESKLNEDYSVLVEFVKGAVPWSFSF</sequence>
<dbReference type="PANTHER" id="PTHR31595:SF70">
    <property type="entry name" value="LONG-CHAIN-ALCOHOL O-FATTY-ACYLTRANSFERASE 3-RELATED"/>
    <property type="match status" value="1"/>
</dbReference>
<evidence type="ECO:0000313" key="11">
    <source>
        <dbReference type="Proteomes" id="UP000554482"/>
    </source>
</evidence>
<dbReference type="InterPro" id="IPR044851">
    <property type="entry name" value="Wax_synthase"/>
</dbReference>
<keyword evidence="3 10" id="KW-0808">Transferase</keyword>
<keyword evidence="11" id="KW-1185">Reference proteome</keyword>
<dbReference type="OrthoDB" id="1077582at2759"/>
<evidence type="ECO:0000256" key="3">
    <source>
        <dbReference type="ARBA" id="ARBA00022679"/>
    </source>
</evidence>
<feature type="transmembrane region" description="Helical" evidence="8">
    <location>
        <begin position="52"/>
        <end position="72"/>
    </location>
</feature>
<evidence type="ECO:0000256" key="6">
    <source>
        <dbReference type="ARBA" id="ARBA00023136"/>
    </source>
</evidence>
<evidence type="ECO:0000256" key="8">
    <source>
        <dbReference type="SAM" id="Phobius"/>
    </source>
</evidence>
<comment type="subcellular location">
    <subcellularLocation>
        <location evidence="1">Membrane</location>
        <topology evidence="1">Multi-pass membrane protein</topology>
    </subcellularLocation>
</comment>
<dbReference type="Pfam" id="PF13813">
    <property type="entry name" value="MBOAT_2"/>
    <property type="match status" value="1"/>
</dbReference>
<keyword evidence="6 8" id="KW-0472">Membrane</keyword>
<dbReference type="Proteomes" id="UP000554482">
    <property type="component" value="Unassembled WGS sequence"/>
</dbReference>
<name>A0A7J6URS2_THATH</name>
<proteinExistence type="inferred from homology"/>
<evidence type="ECO:0000256" key="4">
    <source>
        <dbReference type="ARBA" id="ARBA00022692"/>
    </source>
</evidence>
<comment type="similarity">
    <text evidence="2">Belongs to the wax synthase family.</text>
</comment>
<comment type="caution">
    <text evidence="10">The sequence shown here is derived from an EMBL/GenBank/DDBJ whole genome shotgun (WGS) entry which is preliminary data.</text>
</comment>
<keyword evidence="4 8" id="KW-0812">Transmembrane</keyword>
<gene>
    <name evidence="10" type="ORF">FRX31_035212</name>
</gene>
<dbReference type="EMBL" id="JABWDY010044347">
    <property type="protein sequence ID" value="KAF5175199.1"/>
    <property type="molecule type" value="Genomic_DNA"/>
</dbReference>
<dbReference type="GO" id="GO:0008374">
    <property type="term" value="F:O-acyltransferase activity"/>
    <property type="evidence" value="ECO:0007669"/>
    <property type="project" value="InterPro"/>
</dbReference>